<accession>A0AAN9M8K9</accession>
<feature type="compositionally biased region" description="Polar residues" evidence="1">
    <location>
        <begin position="39"/>
        <end position="52"/>
    </location>
</feature>
<proteinExistence type="predicted"/>
<dbReference type="AlphaFoldDB" id="A0AAN9M8K9"/>
<dbReference type="Proteomes" id="UP001367508">
    <property type="component" value="Unassembled WGS sequence"/>
</dbReference>
<protein>
    <submittedName>
        <fullName evidence="2">Uncharacterized protein</fullName>
    </submittedName>
</protein>
<name>A0AAN9M8K9_CANGL</name>
<reference evidence="2 3" key="1">
    <citation type="submission" date="2024-01" db="EMBL/GenBank/DDBJ databases">
        <title>The genomes of 5 underutilized Papilionoideae crops provide insights into root nodulation and disease resistanc.</title>
        <authorList>
            <person name="Jiang F."/>
        </authorList>
    </citation>
    <scope>NUCLEOTIDE SEQUENCE [LARGE SCALE GENOMIC DNA]</scope>
    <source>
        <strain evidence="2">LVBAO_FW01</strain>
        <tissue evidence="2">Leaves</tissue>
    </source>
</reference>
<dbReference type="EMBL" id="JAYMYQ010000002">
    <property type="protein sequence ID" value="KAK7350245.1"/>
    <property type="molecule type" value="Genomic_DNA"/>
</dbReference>
<evidence type="ECO:0000256" key="1">
    <source>
        <dbReference type="SAM" id="MobiDB-lite"/>
    </source>
</evidence>
<feature type="region of interest" description="Disordered" evidence="1">
    <location>
        <begin position="38"/>
        <end position="60"/>
    </location>
</feature>
<organism evidence="2 3">
    <name type="scientific">Canavalia gladiata</name>
    <name type="common">Sword bean</name>
    <name type="synonym">Dolichos gladiatus</name>
    <dbReference type="NCBI Taxonomy" id="3824"/>
    <lineage>
        <taxon>Eukaryota</taxon>
        <taxon>Viridiplantae</taxon>
        <taxon>Streptophyta</taxon>
        <taxon>Embryophyta</taxon>
        <taxon>Tracheophyta</taxon>
        <taxon>Spermatophyta</taxon>
        <taxon>Magnoliopsida</taxon>
        <taxon>eudicotyledons</taxon>
        <taxon>Gunneridae</taxon>
        <taxon>Pentapetalae</taxon>
        <taxon>rosids</taxon>
        <taxon>fabids</taxon>
        <taxon>Fabales</taxon>
        <taxon>Fabaceae</taxon>
        <taxon>Papilionoideae</taxon>
        <taxon>50 kb inversion clade</taxon>
        <taxon>NPAAA clade</taxon>
        <taxon>indigoferoid/millettioid clade</taxon>
        <taxon>Phaseoleae</taxon>
        <taxon>Canavalia</taxon>
    </lineage>
</organism>
<keyword evidence="3" id="KW-1185">Reference proteome</keyword>
<evidence type="ECO:0000313" key="3">
    <source>
        <dbReference type="Proteomes" id="UP001367508"/>
    </source>
</evidence>
<evidence type="ECO:0000313" key="2">
    <source>
        <dbReference type="EMBL" id="KAK7350245.1"/>
    </source>
</evidence>
<comment type="caution">
    <text evidence="2">The sequence shown here is derived from an EMBL/GenBank/DDBJ whole genome shotgun (WGS) entry which is preliminary data.</text>
</comment>
<gene>
    <name evidence="2" type="ORF">VNO77_08588</name>
</gene>
<sequence>MRVPIMRKLRWTCRDPCEDTGYTPMDSCSKGWGRRAVENTRSQNKVGASISSGGPREGEQERWNDLILESHHVPCQGSWQGMLKRERTYMRKPYPICFVDTTKQSHARAMQLSHVSP</sequence>